<keyword evidence="1" id="KW-0812">Transmembrane</keyword>
<evidence type="ECO:0000256" key="1">
    <source>
        <dbReference type="SAM" id="Phobius"/>
    </source>
</evidence>
<feature type="domain" description="YdbS-like PH" evidence="2">
    <location>
        <begin position="74"/>
        <end position="128"/>
    </location>
</feature>
<gene>
    <name evidence="3" type="ORF">DET52_101166</name>
</gene>
<proteinExistence type="predicted"/>
<protein>
    <submittedName>
        <fullName evidence="3">PH (Pleckstrin Homology) domain-containing protein</fullName>
    </submittedName>
</protein>
<dbReference type="PANTHER" id="PTHR37938:SF1">
    <property type="entry name" value="BLL0215 PROTEIN"/>
    <property type="match status" value="1"/>
</dbReference>
<feature type="transmembrane region" description="Helical" evidence="1">
    <location>
        <begin position="20"/>
        <end position="40"/>
    </location>
</feature>
<dbReference type="PANTHER" id="PTHR37938">
    <property type="entry name" value="BLL0215 PROTEIN"/>
    <property type="match status" value="1"/>
</dbReference>
<dbReference type="Proteomes" id="UP000294848">
    <property type="component" value="Unassembled WGS sequence"/>
</dbReference>
<evidence type="ECO:0000259" key="2">
    <source>
        <dbReference type="Pfam" id="PF03703"/>
    </source>
</evidence>
<evidence type="ECO:0000313" key="3">
    <source>
        <dbReference type="EMBL" id="TDO04818.1"/>
    </source>
</evidence>
<organism evidence="3 4">
    <name type="scientific">Sunxiuqinia elliptica</name>
    <dbReference type="NCBI Taxonomy" id="655355"/>
    <lineage>
        <taxon>Bacteria</taxon>
        <taxon>Pseudomonadati</taxon>
        <taxon>Bacteroidota</taxon>
        <taxon>Bacteroidia</taxon>
        <taxon>Marinilabiliales</taxon>
        <taxon>Prolixibacteraceae</taxon>
        <taxon>Sunxiuqinia</taxon>
    </lineage>
</organism>
<comment type="caution">
    <text evidence="3">The sequence shown here is derived from an EMBL/GenBank/DDBJ whole genome shotgun (WGS) entry which is preliminary data.</text>
</comment>
<dbReference type="OrthoDB" id="3378680at2"/>
<name>A0A4R6HA69_9BACT</name>
<dbReference type="Pfam" id="PF03703">
    <property type="entry name" value="bPH_2"/>
    <property type="match status" value="1"/>
</dbReference>
<sequence>MEFIKTHFQPGEEVIYRARIHYFLFAQPFCLLLIGGFILWDVSAPMMKWLGITVLFLGLVSLVQRIFVKVGSLFVVTNRRVVLKTGIIRRRVAELVLQKCEGIQATESVTGRILGYGTLVVTTGGATNCYYFVCKPFDFKRAINGQIG</sequence>
<accession>A0A4R6HA69</accession>
<keyword evidence="1" id="KW-1133">Transmembrane helix</keyword>
<evidence type="ECO:0000313" key="4">
    <source>
        <dbReference type="Proteomes" id="UP000294848"/>
    </source>
</evidence>
<dbReference type="RefSeq" id="WP_133462972.1">
    <property type="nucleotide sequence ID" value="NZ_SNWI01000001.1"/>
</dbReference>
<dbReference type="EMBL" id="SNWI01000001">
    <property type="protein sequence ID" value="TDO04818.1"/>
    <property type="molecule type" value="Genomic_DNA"/>
</dbReference>
<dbReference type="AlphaFoldDB" id="A0A4R6HA69"/>
<feature type="transmembrane region" description="Helical" evidence="1">
    <location>
        <begin position="46"/>
        <end position="63"/>
    </location>
</feature>
<keyword evidence="1" id="KW-0472">Membrane</keyword>
<reference evidence="3 4" key="1">
    <citation type="submission" date="2019-03" db="EMBL/GenBank/DDBJ databases">
        <title>Freshwater and sediment microbial communities from various areas in North America, analyzing microbe dynamics in response to fracking.</title>
        <authorList>
            <person name="Lamendella R."/>
        </authorList>
    </citation>
    <scope>NUCLEOTIDE SEQUENCE [LARGE SCALE GENOMIC DNA]</scope>
    <source>
        <strain evidence="3 4">114D</strain>
    </source>
</reference>
<dbReference type="InterPro" id="IPR005182">
    <property type="entry name" value="YdbS-like_PH"/>
</dbReference>